<keyword evidence="4" id="KW-0488">Methylation</keyword>
<sequence length="401" mass="41660">MAPSDPLSPASVLQSMADALPLRESNDTDPDLKNPLDSVALFVHACMVNLGFRLLGFDEDHKIEEECARLAPKLPPQWNSSSSSRGFVYAHTQSAMHFVLHVDRLGAKIEIRGLATGDERIARFDITALDYVSPSALPLSISRTSDGNQDRGDLILRLKSLFISEERIKDLASLIKVTIVQRLLPALQKEGYTETPQAAPRRTSPPPRQPDEPSHLPPPAGPHPYPAPDPLAAPPPHRPVPAGDFPPPGFEDEYEINQPPGRPGPPGATGPGGGGFGRVGHDDLYPAGLGPHDPIRGSFTGGGIGPGWLRRPGGGGPGTGGMGGGMHPTFDDPLFRGPGGGQGGEDDTFGGQVPPGARWDPLGPGGQPRFGGRGRGGGGFGGGGFGGGFGGFGGFGGGDII</sequence>
<evidence type="ECO:0000313" key="14">
    <source>
        <dbReference type="EMBL" id="KAK4248304.1"/>
    </source>
</evidence>
<feature type="compositionally biased region" description="Gly residues" evidence="11">
    <location>
        <begin position="299"/>
        <end position="326"/>
    </location>
</feature>
<evidence type="ECO:0000256" key="5">
    <source>
        <dbReference type="ARBA" id="ARBA00022490"/>
    </source>
</evidence>
<dbReference type="Pfam" id="PF08577">
    <property type="entry name" value="PI31_Prot_C"/>
    <property type="match status" value="1"/>
</dbReference>
<evidence type="ECO:0000256" key="3">
    <source>
        <dbReference type="ARBA" id="ARBA00006405"/>
    </source>
</evidence>
<evidence type="ECO:0000256" key="11">
    <source>
        <dbReference type="SAM" id="MobiDB-lite"/>
    </source>
</evidence>
<dbReference type="PANTHER" id="PTHR13266">
    <property type="entry name" value="PROTEASOME INHIBITOR"/>
    <property type="match status" value="1"/>
</dbReference>
<dbReference type="GO" id="GO:0005783">
    <property type="term" value="C:endoplasmic reticulum"/>
    <property type="evidence" value="ECO:0007669"/>
    <property type="project" value="UniProtKB-SubCell"/>
</dbReference>
<feature type="compositionally biased region" description="Gly residues" evidence="11">
    <location>
        <begin position="363"/>
        <end position="382"/>
    </location>
</feature>
<organism evidence="14 15">
    <name type="scientific">Corynascus novoguineensis</name>
    <dbReference type="NCBI Taxonomy" id="1126955"/>
    <lineage>
        <taxon>Eukaryota</taxon>
        <taxon>Fungi</taxon>
        <taxon>Dikarya</taxon>
        <taxon>Ascomycota</taxon>
        <taxon>Pezizomycotina</taxon>
        <taxon>Sordariomycetes</taxon>
        <taxon>Sordariomycetidae</taxon>
        <taxon>Sordariales</taxon>
        <taxon>Chaetomiaceae</taxon>
        <taxon>Corynascus</taxon>
    </lineage>
</organism>
<evidence type="ECO:0000256" key="7">
    <source>
        <dbReference type="ARBA" id="ARBA00022824"/>
    </source>
</evidence>
<evidence type="ECO:0000256" key="4">
    <source>
        <dbReference type="ARBA" id="ARBA00022481"/>
    </source>
</evidence>
<name>A0AAN7CTZ1_9PEZI</name>
<dbReference type="Proteomes" id="UP001303647">
    <property type="component" value="Unassembled WGS sequence"/>
</dbReference>
<dbReference type="PANTHER" id="PTHR13266:SF1">
    <property type="entry name" value="PROTEASOME INHIBITOR PI31 SUBUNIT"/>
    <property type="match status" value="1"/>
</dbReference>
<dbReference type="GO" id="GO:0000502">
    <property type="term" value="C:proteasome complex"/>
    <property type="evidence" value="ECO:0007669"/>
    <property type="project" value="UniProtKB-KW"/>
</dbReference>
<evidence type="ECO:0000313" key="15">
    <source>
        <dbReference type="Proteomes" id="UP001303647"/>
    </source>
</evidence>
<dbReference type="AlphaFoldDB" id="A0AAN7CTZ1"/>
<evidence type="ECO:0000256" key="6">
    <source>
        <dbReference type="ARBA" id="ARBA00022553"/>
    </source>
</evidence>
<evidence type="ECO:0000256" key="9">
    <source>
        <dbReference type="ARBA" id="ARBA00022990"/>
    </source>
</evidence>
<dbReference type="InterPro" id="IPR021625">
    <property type="entry name" value="PI31_Prot_N"/>
</dbReference>
<evidence type="ECO:0000256" key="1">
    <source>
        <dbReference type="ARBA" id="ARBA00004240"/>
    </source>
</evidence>
<evidence type="ECO:0000259" key="12">
    <source>
        <dbReference type="Pfam" id="PF08577"/>
    </source>
</evidence>
<evidence type="ECO:0000256" key="8">
    <source>
        <dbReference type="ARBA" id="ARBA00022942"/>
    </source>
</evidence>
<accession>A0AAN7CTZ1</accession>
<feature type="compositionally biased region" description="Gly residues" evidence="11">
    <location>
        <begin position="269"/>
        <end position="278"/>
    </location>
</feature>
<feature type="compositionally biased region" description="Pro residues" evidence="11">
    <location>
        <begin position="215"/>
        <end position="249"/>
    </location>
</feature>
<comment type="subcellular location">
    <subcellularLocation>
        <location evidence="2">Cytoplasm</location>
    </subcellularLocation>
    <subcellularLocation>
        <location evidence="1">Endoplasmic reticulum</location>
    </subcellularLocation>
</comment>
<feature type="region of interest" description="Disordered" evidence="11">
    <location>
        <begin position="191"/>
        <end position="382"/>
    </location>
</feature>
<feature type="domain" description="PI31 proteasome regulator N-terminal" evidence="13">
    <location>
        <begin position="29"/>
        <end position="190"/>
    </location>
</feature>
<keyword evidence="9" id="KW-0007">Acetylation</keyword>
<proteinExistence type="inferred from homology"/>
<feature type="domain" description="PI31 proteasome regulator C-terminal" evidence="12">
    <location>
        <begin position="279"/>
        <end position="364"/>
    </location>
</feature>
<dbReference type="Gene3D" id="3.40.1000.30">
    <property type="match status" value="1"/>
</dbReference>
<evidence type="ECO:0000256" key="10">
    <source>
        <dbReference type="ARBA" id="ARBA00024805"/>
    </source>
</evidence>
<keyword evidence="6" id="KW-0597">Phosphoprotein</keyword>
<dbReference type="Pfam" id="PF11566">
    <property type="entry name" value="PI31_Prot_N"/>
    <property type="match status" value="1"/>
</dbReference>
<comment type="similarity">
    <text evidence="3">Belongs to the proteasome inhibitor PI31 family.</text>
</comment>
<gene>
    <name evidence="14" type="ORF">C7999DRAFT_13752</name>
</gene>
<evidence type="ECO:0000256" key="2">
    <source>
        <dbReference type="ARBA" id="ARBA00004496"/>
    </source>
</evidence>
<evidence type="ECO:0000259" key="13">
    <source>
        <dbReference type="Pfam" id="PF11566"/>
    </source>
</evidence>
<comment type="caution">
    <text evidence="14">The sequence shown here is derived from an EMBL/GenBank/DDBJ whole genome shotgun (WGS) entry which is preliminary data.</text>
</comment>
<keyword evidence="8 14" id="KW-0647">Proteasome</keyword>
<keyword evidence="7" id="KW-0256">Endoplasmic reticulum</keyword>
<comment type="function">
    <text evidence="10">Plays an important role in control of proteasome function. Inhibits the hydrolysis of protein and peptide substrates by the 20S proteasome. Also inhibits the activation of the proteasome by the proteasome regulatory proteins PA700 and PA28.</text>
</comment>
<dbReference type="EMBL" id="MU857639">
    <property type="protein sequence ID" value="KAK4248304.1"/>
    <property type="molecule type" value="Genomic_DNA"/>
</dbReference>
<protein>
    <submittedName>
        <fullName evidence="14">PI31 proteasome regulator N-terminal-domain-containing protein</fullName>
    </submittedName>
</protein>
<dbReference type="GO" id="GO:0070628">
    <property type="term" value="F:proteasome binding"/>
    <property type="evidence" value="ECO:0007669"/>
    <property type="project" value="InterPro"/>
</dbReference>
<dbReference type="GO" id="GO:0043161">
    <property type="term" value="P:proteasome-mediated ubiquitin-dependent protein catabolic process"/>
    <property type="evidence" value="ECO:0007669"/>
    <property type="project" value="InterPro"/>
</dbReference>
<reference evidence="14" key="1">
    <citation type="journal article" date="2023" name="Mol. Phylogenet. Evol.">
        <title>Genome-scale phylogeny and comparative genomics of the fungal order Sordariales.</title>
        <authorList>
            <person name="Hensen N."/>
            <person name="Bonometti L."/>
            <person name="Westerberg I."/>
            <person name="Brannstrom I.O."/>
            <person name="Guillou S."/>
            <person name="Cros-Aarteil S."/>
            <person name="Calhoun S."/>
            <person name="Haridas S."/>
            <person name="Kuo A."/>
            <person name="Mondo S."/>
            <person name="Pangilinan J."/>
            <person name="Riley R."/>
            <person name="LaButti K."/>
            <person name="Andreopoulos B."/>
            <person name="Lipzen A."/>
            <person name="Chen C."/>
            <person name="Yan M."/>
            <person name="Daum C."/>
            <person name="Ng V."/>
            <person name="Clum A."/>
            <person name="Steindorff A."/>
            <person name="Ohm R.A."/>
            <person name="Martin F."/>
            <person name="Silar P."/>
            <person name="Natvig D.O."/>
            <person name="Lalanne C."/>
            <person name="Gautier V."/>
            <person name="Ament-Velasquez S.L."/>
            <person name="Kruys A."/>
            <person name="Hutchinson M.I."/>
            <person name="Powell A.J."/>
            <person name="Barry K."/>
            <person name="Miller A.N."/>
            <person name="Grigoriev I.V."/>
            <person name="Debuchy R."/>
            <person name="Gladieux P."/>
            <person name="Hiltunen Thoren M."/>
            <person name="Johannesson H."/>
        </authorList>
    </citation>
    <scope>NUCLEOTIDE SEQUENCE</scope>
    <source>
        <strain evidence="14">CBS 359.72</strain>
    </source>
</reference>
<keyword evidence="5" id="KW-0963">Cytoplasm</keyword>
<dbReference type="InterPro" id="IPR045128">
    <property type="entry name" value="PI31-like"/>
</dbReference>
<reference evidence="14" key="2">
    <citation type="submission" date="2023-05" db="EMBL/GenBank/DDBJ databases">
        <authorList>
            <consortium name="Lawrence Berkeley National Laboratory"/>
            <person name="Steindorff A."/>
            <person name="Hensen N."/>
            <person name="Bonometti L."/>
            <person name="Westerberg I."/>
            <person name="Brannstrom I.O."/>
            <person name="Guillou S."/>
            <person name="Cros-Aarteil S."/>
            <person name="Calhoun S."/>
            <person name="Haridas S."/>
            <person name="Kuo A."/>
            <person name="Mondo S."/>
            <person name="Pangilinan J."/>
            <person name="Riley R."/>
            <person name="Labutti K."/>
            <person name="Andreopoulos B."/>
            <person name="Lipzen A."/>
            <person name="Chen C."/>
            <person name="Yanf M."/>
            <person name="Daum C."/>
            <person name="Ng V."/>
            <person name="Clum A."/>
            <person name="Ohm R."/>
            <person name="Martin F."/>
            <person name="Silar P."/>
            <person name="Natvig D."/>
            <person name="Lalanne C."/>
            <person name="Gautier V."/>
            <person name="Ament-Velasquez S.L."/>
            <person name="Kruys A."/>
            <person name="Hutchinson M.I."/>
            <person name="Powell A.J."/>
            <person name="Barry K."/>
            <person name="Miller A.N."/>
            <person name="Grigoriev I.V."/>
            <person name="Debuchy R."/>
            <person name="Gladieux P."/>
            <person name="Thoren M.H."/>
            <person name="Johannesson H."/>
        </authorList>
    </citation>
    <scope>NUCLEOTIDE SEQUENCE</scope>
    <source>
        <strain evidence="14">CBS 359.72</strain>
    </source>
</reference>
<dbReference type="InterPro" id="IPR013886">
    <property type="entry name" value="PI31_Prot_C"/>
</dbReference>
<keyword evidence="15" id="KW-1185">Reference proteome</keyword>
<dbReference type="GO" id="GO:0004866">
    <property type="term" value="F:endopeptidase inhibitor activity"/>
    <property type="evidence" value="ECO:0007669"/>
    <property type="project" value="InterPro"/>
</dbReference>